<keyword evidence="2" id="KW-1185">Reference proteome</keyword>
<gene>
    <name evidence="1" type="ORF">SAMN02745138_00325</name>
</gene>
<reference evidence="1 2" key="1">
    <citation type="submission" date="2016-11" db="EMBL/GenBank/DDBJ databases">
        <authorList>
            <person name="Jaros S."/>
            <person name="Januszkiewicz K."/>
            <person name="Wedrychowicz H."/>
        </authorList>
    </citation>
    <scope>NUCLEOTIDE SEQUENCE [LARGE SCALE GENOMIC DNA]</scope>
    <source>
        <strain evidence="1 2">DSM 14214</strain>
    </source>
</reference>
<evidence type="ECO:0008006" key="3">
    <source>
        <dbReference type="Google" id="ProtNLM"/>
    </source>
</evidence>
<protein>
    <recommendedName>
        <fullName evidence="3">DUF4417 domain-containing protein</fullName>
    </recommendedName>
</protein>
<dbReference type="RefSeq" id="WP_072848418.1">
    <property type="nucleotide sequence ID" value="NZ_FRAH01000004.1"/>
</dbReference>
<proteinExistence type="predicted"/>
<dbReference type="OrthoDB" id="9800801at2"/>
<evidence type="ECO:0000313" key="2">
    <source>
        <dbReference type="Proteomes" id="UP000183975"/>
    </source>
</evidence>
<accession>A0A1M6LAB6</accession>
<dbReference type="AlphaFoldDB" id="A0A1M6LAB6"/>
<organism evidence="1 2">
    <name type="scientific">Anaerotignum lactatifermentans DSM 14214</name>
    <dbReference type="NCBI Taxonomy" id="1121323"/>
    <lineage>
        <taxon>Bacteria</taxon>
        <taxon>Bacillati</taxon>
        <taxon>Bacillota</taxon>
        <taxon>Clostridia</taxon>
        <taxon>Lachnospirales</taxon>
        <taxon>Anaerotignaceae</taxon>
        <taxon>Anaerotignum</taxon>
    </lineage>
</organism>
<dbReference type="Proteomes" id="UP000183975">
    <property type="component" value="Unassembled WGS sequence"/>
</dbReference>
<dbReference type="Pfam" id="PF14386">
    <property type="entry name" value="DUF4417"/>
    <property type="match status" value="1"/>
</dbReference>
<dbReference type="InterPro" id="IPR025530">
    <property type="entry name" value="DUF4417"/>
</dbReference>
<evidence type="ECO:0000313" key="1">
    <source>
        <dbReference type="EMBL" id="SHJ68148.1"/>
    </source>
</evidence>
<sequence length="213" mass="25165">MLKTNVRKYDNFKLYYWHGATLVGKYRLPQLAPTQAIPSKVICFNERKGIIKPEEYWVDFFIDDTLFENFWNHPEMSFKNLKRFAGIITTDYSMLPEMLPGQNIWNCTRNRVMAYYLQMKGFNIIPVASWCFESDFEWCFDGLPKNSSIAISTNGCMSSPYGKRMLLRGVKELQKQKSPTNLIVCGRHVDELDIYDNVHYYPSFSQRWKERAM</sequence>
<name>A0A1M6LAB6_9FIRM</name>
<dbReference type="EMBL" id="FRAH01000004">
    <property type="protein sequence ID" value="SHJ68148.1"/>
    <property type="molecule type" value="Genomic_DNA"/>
</dbReference>